<comment type="subcellular location">
    <subcellularLocation>
        <location evidence="1">Membrane</location>
        <topology evidence="1">Single-pass type I membrane protein</topology>
    </subcellularLocation>
</comment>
<evidence type="ECO:0000256" key="2">
    <source>
        <dbReference type="ARBA" id="ARBA00022692"/>
    </source>
</evidence>
<evidence type="ECO:0000256" key="1">
    <source>
        <dbReference type="ARBA" id="ARBA00004479"/>
    </source>
</evidence>
<keyword evidence="4" id="KW-1133">Transmembrane helix</keyword>
<sequence length="139" mass="15306">MGTSSLDNKTDGRVTELHLSSPLDADGSFYYKKRLGGEISPSMLELGFLNYLNLSFNDFNLTHIPSFLGSMGSLRHLDLRWAKFSGLIPHPLGNLSSLRYLDLGGNDFNHACIPSFLGSMGNLRHLGLLRANFSGLIPH</sequence>
<name>A0A2N9FT94_FAGSY</name>
<keyword evidence="5" id="KW-0472">Membrane</keyword>
<dbReference type="Gene3D" id="3.80.10.10">
    <property type="entry name" value="Ribonuclease Inhibitor"/>
    <property type="match status" value="1"/>
</dbReference>
<accession>A0A2N9FT94</accession>
<keyword evidence="7" id="KW-0325">Glycoprotein</keyword>
<evidence type="ECO:0000256" key="3">
    <source>
        <dbReference type="ARBA" id="ARBA00022729"/>
    </source>
</evidence>
<keyword evidence="3" id="KW-0732">Signal</keyword>
<evidence type="ECO:0000256" key="7">
    <source>
        <dbReference type="ARBA" id="ARBA00023180"/>
    </source>
</evidence>
<evidence type="ECO:0000256" key="6">
    <source>
        <dbReference type="ARBA" id="ARBA00023170"/>
    </source>
</evidence>
<dbReference type="Pfam" id="PF00560">
    <property type="entry name" value="LRR_1"/>
    <property type="match status" value="3"/>
</dbReference>
<evidence type="ECO:0008006" key="9">
    <source>
        <dbReference type="Google" id="ProtNLM"/>
    </source>
</evidence>
<dbReference type="PANTHER" id="PTHR48063:SF98">
    <property type="entry name" value="LRR RECEPTOR-LIKE SERINE_THREONINE-PROTEIN KINASE FLS2"/>
    <property type="match status" value="1"/>
</dbReference>
<keyword evidence="6" id="KW-0675">Receptor</keyword>
<evidence type="ECO:0000256" key="5">
    <source>
        <dbReference type="ARBA" id="ARBA00023136"/>
    </source>
</evidence>
<keyword evidence="2" id="KW-0812">Transmembrane</keyword>
<evidence type="ECO:0000313" key="8">
    <source>
        <dbReference type="EMBL" id="SPC90300.1"/>
    </source>
</evidence>
<reference evidence="8" key="1">
    <citation type="submission" date="2018-02" db="EMBL/GenBank/DDBJ databases">
        <authorList>
            <person name="Cohen D.B."/>
            <person name="Kent A.D."/>
        </authorList>
    </citation>
    <scope>NUCLEOTIDE SEQUENCE</scope>
</reference>
<dbReference type="AlphaFoldDB" id="A0A2N9FT94"/>
<organism evidence="8">
    <name type="scientific">Fagus sylvatica</name>
    <name type="common">Beechnut</name>
    <dbReference type="NCBI Taxonomy" id="28930"/>
    <lineage>
        <taxon>Eukaryota</taxon>
        <taxon>Viridiplantae</taxon>
        <taxon>Streptophyta</taxon>
        <taxon>Embryophyta</taxon>
        <taxon>Tracheophyta</taxon>
        <taxon>Spermatophyta</taxon>
        <taxon>Magnoliopsida</taxon>
        <taxon>eudicotyledons</taxon>
        <taxon>Gunneridae</taxon>
        <taxon>Pentapetalae</taxon>
        <taxon>rosids</taxon>
        <taxon>fabids</taxon>
        <taxon>Fagales</taxon>
        <taxon>Fagaceae</taxon>
        <taxon>Fagus</taxon>
    </lineage>
</organism>
<dbReference type="InterPro" id="IPR046956">
    <property type="entry name" value="RLP23-like"/>
</dbReference>
<gene>
    <name evidence="8" type="ORF">FSB_LOCUS18182</name>
</gene>
<dbReference type="SUPFAM" id="SSF52058">
    <property type="entry name" value="L domain-like"/>
    <property type="match status" value="1"/>
</dbReference>
<dbReference type="GO" id="GO:0016020">
    <property type="term" value="C:membrane"/>
    <property type="evidence" value="ECO:0007669"/>
    <property type="project" value="UniProtKB-SubCell"/>
</dbReference>
<dbReference type="EMBL" id="OIVN01001136">
    <property type="protein sequence ID" value="SPC90300.1"/>
    <property type="molecule type" value="Genomic_DNA"/>
</dbReference>
<proteinExistence type="predicted"/>
<dbReference type="InterPro" id="IPR001611">
    <property type="entry name" value="Leu-rich_rpt"/>
</dbReference>
<dbReference type="PANTHER" id="PTHR48063">
    <property type="entry name" value="LRR RECEPTOR-LIKE KINASE"/>
    <property type="match status" value="1"/>
</dbReference>
<protein>
    <recommendedName>
        <fullName evidence="9">Leucine-rich repeat-containing N-terminal plant-type domain-containing protein</fullName>
    </recommendedName>
</protein>
<dbReference type="InterPro" id="IPR032675">
    <property type="entry name" value="LRR_dom_sf"/>
</dbReference>
<evidence type="ECO:0000256" key="4">
    <source>
        <dbReference type="ARBA" id="ARBA00022989"/>
    </source>
</evidence>